<name>A0ABV0QI36_9TELE</name>
<dbReference type="EMBL" id="JAHRIN010011190">
    <property type="protein sequence ID" value="MEQ2195474.1"/>
    <property type="molecule type" value="Genomic_DNA"/>
</dbReference>
<accession>A0ABV0QI36</accession>
<dbReference type="InterPro" id="IPR006614">
    <property type="entry name" value="Peroxin/Ferlin"/>
</dbReference>
<evidence type="ECO:0000313" key="2">
    <source>
        <dbReference type="EMBL" id="MEQ2195474.1"/>
    </source>
</evidence>
<protein>
    <recommendedName>
        <fullName evidence="1">Peroxin/Ferlin domain-containing protein</fullName>
    </recommendedName>
</protein>
<feature type="non-terminal residue" evidence="2">
    <location>
        <position position="121"/>
    </location>
</feature>
<sequence>LLFDVDAGHMTFTEEVFENHMRLPGGQWIGMPEGYTDVVLFMMTNTITFISKFFNFYSSLFPQQRPDDADREGWEYASLFGWNFHLKPRKTDSFRRRRWRCRMEPLEKTGPAAIFALECSL</sequence>
<reference evidence="2 3" key="1">
    <citation type="submission" date="2021-06" db="EMBL/GenBank/DDBJ databases">
        <authorList>
            <person name="Palmer J.M."/>
        </authorList>
    </citation>
    <scope>NUCLEOTIDE SEQUENCE [LARGE SCALE GENOMIC DNA]</scope>
    <source>
        <strain evidence="2 3">XC_2019</strain>
        <tissue evidence="2">Muscle</tissue>
    </source>
</reference>
<gene>
    <name evidence="2" type="ORF">XENOCAPTIV_013361</name>
</gene>
<organism evidence="2 3">
    <name type="scientific">Xenoophorus captivus</name>
    <dbReference type="NCBI Taxonomy" id="1517983"/>
    <lineage>
        <taxon>Eukaryota</taxon>
        <taxon>Metazoa</taxon>
        <taxon>Chordata</taxon>
        <taxon>Craniata</taxon>
        <taxon>Vertebrata</taxon>
        <taxon>Euteleostomi</taxon>
        <taxon>Actinopterygii</taxon>
        <taxon>Neopterygii</taxon>
        <taxon>Teleostei</taxon>
        <taxon>Neoteleostei</taxon>
        <taxon>Acanthomorphata</taxon>
        <taxon>Ovalentaria</taxon>
        <taxon>Atherinomorphae</taxon>
        <taxon>Cyprinodontiformes</taxon>
        <taxon>Goodeidae</taxon>
        <taxon>Xenoophorus</taxon>
    </lineage>
</organism>
<dbReference type="Proteomes" id="UP001434883">
    <property type="component" value="Unassembled WGS sequence"/>
</dbReference>
<proteinExistence type="predicted"/>
<evidence type="ECO:0000259" key="1">
    <source>
        <dbReference type="SMART" id="SM00694"/>
    </source>
</evidence>
<evidence type="ECO:0000313" key="3">
    <source>
        <dbReference type="Proteomes" id="UP001434883"/>
    </source>
</evidence>
<comment type="caution">
    <text evidence="2">The sequence shown here is derived from an EMBL/GenBank/DDBJ whole genome shotgun (WGS) entry which is preliminary data.</text>
</comment>
<feature type="domain" description="Peroxin/Ferlin" evidence="1">
    <location>
        <begin position="73"/>
        <end position="106"/>
    </location>
</feature>
<keyword evidence="3" id="KW-1185">Reference proteome</keyword>
<dbReference type="SMART" id="SM00694">
    <property type="entry name" value="DysFC"/>
    <property type="match status" value="1"/>
</dbReference>
<feature type="non-terminal residue" evidence="2">
    <location>
        <position position="1"/>
    </location>
</feature>